<proteinExistence type="inferred from homology"/>
<dbReference type="PANTHER" id="PTHR23222:SF0">
    <property type="entry name" value="PROHIBITIN 1"/>
    <property type="match status" value="1"/>
</dbReference>
<reference evidence="4" key="1">
    <citation type="submission" date="2022-03" db="EMBL/GenBank/DDBJ databases">
        <authorList>
            <person name="Lindestad O."/>
        </authorList>
    </citation>
    <scope>NUCLEOTIDE SEQUENCE</scope>
</reference>
<protein>
    <recommendedName>
        <fullName evidence="2">Prohibitin</fullName>
    </recommendedName>
</protein>
<dbReference type="Proteomes" id="UP000838756">
    <property type="component" value="Unassembled WGS sequence"/>
</dbReference>
<dbReference type="EMBL" id="CAKXAJ010025020">
    <property type="protein sequence ID" value="CAH2234007.1"/>
    <property type="molecule type" value="Genomic_DNA"/>
</dbReference>
<comment type="similarity">
    <text evidence="1 2">Belongs to the prohibitin family.</text>
</comment>
<keyword evidence="2" id="KW-0999">Mitochondrion inner membrane</keyword>
<keyword evidence="5" id="KW-1185">Reference proteome</keyword>
<name>A0A8S4RD74_9NEOP</name>
<dbReference type="InterPro" id="IPR036013">
    <property type="entry name" value="Band_7/SPFH_dom_sf"/>
</dbReference>
<dbReference type="PRINTS" id="PR00679">
    <property type="entry name" value="PROHIBITIN"/>
</dbReference>
<evidence type="ECO:0000259" key="3">
    <source>
        <dbReference type="SMART" id="SM00244"/>
    </source>
</evidence>
<evidence type="ECO:0000256" key="2">
    <source>
        <dbReference type="RuleBase" id="RU366048"/>
    </source>
</evidence>
<evidence type="ECO:0000256" key="1">
    <source>
        <dbReference type="ARBA" id="ARBA00009658"/>
    </source>
</evidence>
<dbReference type="Pfam" id="PF01145">
    <property type="entry name" value="Band_7"/>
    <property type="match status" value="1"/>
</dbReference>
<sequence>MSGLDGRQTGVTSYTKPNETIIPTRSASFSALSCSSHISSGLPELNRWILRWIVETGRRRSLDIYRVLNIIELFNKQHFITLRYGCTAVQSYWSMDGGHRAVIFDRFAGVKNLVVGEGTHFFVPWVQKPIMFDIRSRPRNVPTVTGSKDLQNVNITLRILFRPVPDQLPRIYTILGVDYDERVLPSITSEVLKAVVAQFDAGELITQREIVSQKVSDDLTERAGQFGLILDDISITHLTFGKEFTQAVELKQVAQQDAEKARFLVEKAEQQKKAAIITAEGDAQAAVLLAKSFGTAGEGLVELRRIEAAEDIAYQLAKSRNVTYLPQGQNVLLNLPTQN</sequence>
<dbReference type="Gene3D" id="3.30.479.30">
    <property type="entry name" value="Band 7 domain"/>
    <property type="match status" value="1"/>
</dbReference>
<comment type="subcellular location">
    <subcellularLocation>
        <location evidence="2">Mitochondrion inner membrane</location>
    </subcellularLocation>
</comment>
<dbReference type="FunFam" id="3.30.479.30:FF:000001">
    <property type="entry name" value="Prohibitin 2"/>
    <property type="match status" value="1"/>
</dbReference>
<dbReference type="AlphaFoldDB" id="A0A8S4RD74"/>
<dbReference type="GO" id="GO:0005743">
    <property type="term" value="C:mitochondrial inner membrane"/>
    <property type="evidence" value="ECO:0007669"/>
    <property type="project" value="UniProtKB-SubCell"/>
</dbReference>
<dbReference type="SUPFAM" id="SSF117892">
    <property type="entry name" value="Band 7/SPFH domain"/>
    <property type="match status" value="1"/>
</dbReference>
<comment type="caution">
    <text evidence="4">The sequence shown here is derived from an EMBL/GenBank/DDBJ whole genome shotgun (WGS) entry which is preliminary data.</text>
</comment>
<keyword evidence="2" id="KW-0472">Membrane</keyword>
<evidence type="ECO:0000313" key="5">
    <source>
        <dbReference type="Proteomes" id="UP000838756"/>
    </source>
</evidence>
<gene>
    <name evidence="4" type="primary">jg9910</name>
    <name evidence="4" type="ORF">PAEG_LOCUS11907</name>
</gene>
<dbReference type="CDD" id="cd03401">
    <property type="entry name" value="SPFH_prohibitin"/>
    <property type="match status" value="1"/>
</dbReference>
<dbReference type="SMART" id="SM00244">
    <property type="entry name" value="PHB"/>
    <property type="match status" value="1"/>
</dbReference>
<dbReference type="PANTHER" id="PTHR23222">
    <property type="entry name" value="PROHIBITIN"/>
    <property type="match status" value="1"/>
</dbReference>
<dbReference type="GO" id="GO:0007005">
    <property type="term" value="P:mitochondrion organization"/>
    <property type="evidence" value="ECO:0007669"/>
    <property type="project" value="TreeGrafter"/>
</dbReference>
<evidence type="ECO:0000313" key="4">
    <source>
        <dbReference type="EMBL" id="CAH2234007.1"/>
    </source>
</evidence>
<dbReference type="InterPro" id="IPR000163">
    <property type="entry name" value="Prohibitin"/>
</dbReference>
<accession>A0A8S4RD74</accession>
<dbReference type="InterPro" id="IPR001107">
    <property type="entry name" value="Band_7"/>
</dbReference>
<organism evidence="4 5">
    <name type="scientific">Pararge aegeria aegeria</name>
    <dbReference type="NCBI Taxonomy" id="348720"/>
    <lineage>
        <taxon>Eukaryota</taxon>
        <taxon>Metazoa</taxon>
        <taxon>Ecdysozoa</taxon>
        <taxon>Arthropoda</taxon>
        <taxon>Hexapoda</taxon>
        <taxon>Insecta</taxon>
        <taxon>Pterygota</taxon>
        <taxon>Neoptera</taxon>
        <taxon>Endopterygota</taxon>
        <taxon>Lepidoptera</taxon>
        <taxon>Glossata</taxon>
        <taxon>Ditrysia</taxon>
        <taxon>Papilionoidea</taxon>
        <taxon>Nymphalidae</taxon>
        <taxon>Satyrinae</taxon>
        <taxon>Satyrini</taxon>
        <taxon>Parargina</taxon>
        <taxon>Pararge</taxon>
    </lineage>
</organism>
<keyword evidence="2" id="KW-0496">Mitochondrion</keyword>
<dbReference type="OrthoDB" id="275637at2759"/>
<feature type="domain" description="Band 7" evidence="3">
    <location>
        <begin position="91"/>
        <end position="252"/>
    </location>
</feature>